<dbReference type="InterPro" id="IPR001316">
    <property type="entry name" value="Pept_S1A_streptogrisin"/>
</dbReference>
<dbReference type="GO" id="GO:0006508">
    <property type="term" value="P:proteolysis"/>
    <property type="evidence" value="ECO:0007669"/>
    <property type="project" value="UniProtKB-KW"/>
</dbReference>
<accession>G7H173</accession>
<feature type="chain" id="PRO_5003495560" description="Peptidase S1 domain-containing protein" evidence="6">
    <location>
        <begin position="29"/>
        <end position="239"/>
    </location>
</feature>
<evidence type="ECO:0000256" key="3">
    <source>
        <dbReference type="ARBA" id="ARBA00022801"/>
    </source>
</evidence>
<dbReference type="InterPro" id="IPR001254">
    <property type="entry name" value="Trypsin_dom"/>
</dbReference>
<proteinExistence type="inferred from homology"/>
<protein>
    <recommendedName>
        <fullName evidence="7">Peptidase S1 domain-containing protein</fullName>
    </recommendedName>
</protein>
<evidence type="ECO:0000256" key="1">
    <source>
        <dbReference type="ARBA" id="ARBA00007664"/>
    </source>
</evidence>
<dbReference type="EMBL" id="BAEE01000043">
    <property type="protein sequence ID" value="GAB09533.1"/>
    <property type="molecule type" value="Genomic_DNA"/>
</dbReference>
<keyword evidence="6" id="KW-0732">Signal</keyword>
<dbReference type="Gene3D" id="2.40.10.10">
    <property type="entry name" value="Trypsin-like serine proteases"/>
    <property type="match status" value="2"/>
</dbReference>
<dbReference type="InterPro" id="IPR018114">
    <property type="entry name" value="TRYPSIN_HIS"/>
</dbReference>
<keyword evidence="4" id="KW-0720">Serine protease</keyword>
<evidence type="ECO:0000256" key="2">
    <source>
        <dbReference type="ARBA" id="ARBA00022670"/>
    </source>
</evidence>
<dbReference type="GO" id="GO:0004252">
    <property type="term" value="F:serine-type endopeptidase activity"/>
    <property type="evidence" value="ECO:0007669"/>
    <property type="project" value="InterPro"/>
</dbReference>
<evidence type="ECO:0000256" key="4">
    <source>
        <dbReference type="ARBA" id="ARBA00022825"/>
    </source>
</evidence>
<evidence type="ECO:0000256" key="6">
    <source>
        <dbReference type="SAM" id="SignalP"/>
    </source>
</evidence>
<evidence type="ECO:0000256" key="5">
    <source>
        <dbReference type="ARBA" id="ARBA00023157"/>
    </source>
</evidence>
<keyword evidence="3" id="KW-0378">Hydrolase</keyword>
<organism evidence="8 9">
    <name type="scientific">Gordonia araii NBRC 100433</name>
    <dbReference type="NCBI Taxonomy" id="1073574"/>
    <lineage>
        <taxon>Bacteria</taxon>
        <taxon>Bacillati</taxon>
        <taxon>Actinomycetota</taxon>
        <taxon>Actinomycetes</taxon>
        <taxon>Mycobacteriales</taxon>
        <taxon>Gordoniaceae</taxon>
        <taxon>Gordonia</taxon>
    </lineage>
</organism>
<feature type="signal peptide" evidence="6">
    <location>
        <begin position="1"/>
        <end position="28"/>
    </location>
</feature>
<dbReference type="Pfam" id="PF00089">
    <property type="entry name" value="Trypsin"/>
    <property type="match status" value="1"/>
</dbReference>
<feature type="domain" description="Peptidase S1" evidence="7">
    <location>
        <begin position="55"/>
        <end position="232"/>
    </location>
</feature>
<keyword evidence="5" id="KW-1015">Disulfide bond</keyword>
<keyword evidence="2" id="KW-0645">Protease</keyword>
<comment type="caution">
    <text evidence="8">The sequence shown here is derived from an EMBL/GenBank/DDBJ whole genome shotgun (WGS) entry which is preliminary data.</text>
</comment>
<reference evidence="8 9" key="1">
    <citation type="submission" date="2011-11" db="EMBL/GenBank/DDBJ databases">
        <title>Whole genome shotgun sequence of Gordonia araii NBRC 100433.</title>
        <authorList>
            <person name="Yoshida Y."/>
            <person name="Hosoyama A."/>
            <person name="Tsuchikane K."/>
            <person name="Katsumata H."/>
            <person name="Yamazaki S."/>
            <person name="Fujita N."/>
        </authorList>
    </citation>
    <scope>NUCLEOTIDE SEQUENCE [LARGE SCALE GENOMIC DNA]</scope>
    <source>
        <strain evidence="8 9">NBRC 100433</strain>
    </source>
</reference>
<evidence type="ECO:0000313" key="8">
    <source>
        <dbReference type="EMBL" id="GAB09533.1"/>
    </source>
</evidence>
<keyword evidence="9" id="KW-1185">Reference proteome</keyword>
<dbReference type="OrthoDB" id="4536940at2"/>
<evidence type="ECO:0000259" key="7">
    <source>
        <dbReference type="Pfam" id="PF00089"/>
    </source>
</evidence>
<dbReference type="InterPro" id="IPR009003">
    <property type="entry name" value="Peptidase_S1_PA"/>
</dbReference>
<dbReference type="Proteomes" id="UP000035088">
    <property type="component" value="Unassembled WGS sequence"/>
</dbReference>
<dbReference type="RefSeq" id="WP_007321608.1">
    <property type="nucleotide sequence ID" value="NZ_BAEE01000043.1"/>
</dbReference>
<dbReference type="SUPFAM" id="SSF50494">
    <property type="entry name" value="Trypsin-like serine proteases"/>
    <property type="match status" value="1"/>
</dbReference>
<gene>
    <name evidence="8" type="ORF">GOARA_043_00080</name>
</gene>
<dbReference type="InterPro" id="IPR043504">
    <property type="entry name" value="Peptidase_S1_PA_chymotrypsin"/>
</dbReference>
<dbReference type="PROSITE" id="PS00134">
    <property type="entry name" value="TRYPSIN_HIS"/>
    <property type="match status" value="1"/>
</dbReference>
<comment type="similarity">
    <text evidence="1">Belongs to the peptidase S1 family.</text>
</comment>
<name>G7H173_9ACTN</name>
<sequence length="239" mass="24188">MRSSALLTAALAPAAVALAVGMAAPAAAAPAAGGATITSGMEIRRPTTIITESKCTLGAVVSNTRALTAGHCGKRGEKIYTVKGDQIGTITSNLIGRHADIAVISLVPGARVKRDNIDWGARVAQGAAVSKSGATTGLSRGVVVNAKPKLIKAVECPVPGPFAIACAFAPPSLLVNQSTYVVETTFRSESGDSGAGVRRGDGAIVGIVSSKAIGATDSKQRPLQRSYYTPVSLVPGNLR</sequence>
<evidence type="ECO:0000313" key="9">
    <source>
        <dbReference type="Proteomes" id="UP000035088"/>
    </source>
</evidence>
<dbReference type="STRING" id="1073574.GOARA_043_00080"/>
<dbReference type="AlphaFoldDB" id="G7H173"/>
<dbReference type="PRINTS" id="PR00861">
    <property type="entry name" value="ALYTICPTASE"/>
</dbReference>